<dbReference type="AlphaFoldDB" id="A0AA37T196"/>
<reference evidence="1 2" key="1">
    <citation type="journal article" date="2014" name="Int. J. Syst. Evol. Microbiol.">
        <title>Complete genome sequence of Corynebacterium casei LMG S-19264T (=DSM 44701T), isolated from a smear-ripened cheese.</title>
        <authorList>
            <consortium name="US DOE Joint Genome Institute (JGI-PGF)"/>
            <person name="Walter F."/>
            <person name="Albersmeier A."/>
            <person name="Kalinowski J."/>
            <person name="Ruckert C."/>
        </authorList>
    </citation>
    <scope>NUCLEOTIDE SEQUENCE [LARGE SCALE GENOMIC DNA]</scope>
    <source>
        <strain evidence="1 2">NBRC 110095</strain>
    </source>
</reference>
<gene>
    <name evidence="1" type="ORF">GCM10007877_08090</name>
</gene>
<name>A0AA37T196_9GAMM</name>
<organism evidence="1 2">
    <name type="scientific">Marinibactrum halimedae</name>
    <dbReference type="NCBI Taxonomy" id="1444977"/>
    <lineage>
        <taxon>Bacteria</taxon>
        <taxon>Pseudomonadati</taxon>
        <taxon>Pseudomonadota</taxon>
        <taxon>Gammaproteobacteria</taxon>
        <taxon>Cellvibrionales</taxon>
        <taxon>Cellvibrionaceae</taxon>
        <taxon>Marinibactrum</taxon>
    </lineage>
</organism>
<protein>
    <submittedName>
        <fullName evidence="1">Uncharacterized protein</fullName>
    </submittedName>
</protein>
<dbReference type="EMBL" id="BSPD01000021">
    <property type="protein sequence ID" value="GLS25095.1"/>
    <property type="molecule type" value="Genomic_DNA"/>
</dbReference>
<comment type="caution">
    <text evidence="1">The sequence shown here is derived from an EMBL/GenBank/DDBJ whole genome shotgun (WGS) entry which is preliminary data.</text>
</comment>
<dbReference type="Proteomes" id="UP001156870">
    <property type="component" value="Unassembled WGS sequence"/>
</dbReference>
<accession>A0AA37T196</accession>
<sequence>MEIRKGVSMSSLLSKSRFKELCTRLGKPQLSLSFGILFFMPLIEVHGQSVNLPSHFDVDVTVRQTPQGAQLFINQHIVDGNDVYPLPVDYDTRHLLVPSVFGTPDAPVNDIPHKTDDPGWLMSASDMLDDEILWFRALGELRYWSPDTQSWETELTGGEQVILYGGLPPGVLFGDPEELAFWQSGTQWSQQGVEGPTESVIEYVNGGIHAHLDFCVKDSEGTCVSFTRRGRRLTGGISDTGNPQPGAYLIEMQMFSTAEVESGVKKYRDSEPFFIIFRQGISEEEFLLAQQSLVSVPQIETQPVPAAGILIMN</sequence>
<proteinExistence type="predicted"/>
<evidence type="ECO:0000313" key="2">
    <source>
        <dbReference type="Proteomes" id="UP001156870"/>
    </source>
</evidence>
<keyword evidence="2" id="KW-1185">Reference proteome</keyword>
<evidence type="ECO:0000313" key="1">
    <source>
        <dbReference type="EMBL" id="GLS25095.1"/>
    </source>
</evidence>